<dbReference type="InterPro" id="IPR017853">
    <property type="entry name" value="GH"/>
</dbReference>
<comment type="similarity">
    <text evidence="1 2">Belongs to the glycosyl hydrolase 31 family.</text>
</comment>
<protein>
    <recommendedName>
        <fullName evidence="3">Glycoside hydrolase family 31 TIM barrel domain-containing protein</fullName>
    </recommendedName>
</protein>
<feature type="non-terminal residue" evidence="4">
    <location>
        <position position="1"/>
    </location>
</feature>
<name>A0ABD0P8V7_CIRMR</name>
<keyword evidence="2" id="KW-0378">Hydrolase</keyword>
<dbReference type="GO" id="GO:0016798">
    <property type="term" value="F:hydrolase activity, acting on glycosyl bonds"/>
    <property type="evidence" value="ECO:0007669"/>
    <property type="project" value="UniProtKB-KW"/>
</dbReference>
<dbReference type="InterPro" id="IPR000322">
    <property type="entry name" value="Glyco_hydro_31_TIM"/>
</dbReference>
<dbReference type="Gene3D" id="3.20.20.80">
    <property type="entry name" value="Glycosidases"/>
    <property type="match status" value="1"/>
</dbReference>
<dbReference type="AlphaFoldDB" id="A0ABD0P8V7"/>
<dbReference type="EMBL" id="JAMKFB020000017">
    <property type="protein sequence ID" value="KAL0170518.1"/>
    <property type="molecule type" value="Genomic_DNA"/>
</dbReference>
<dbReference type="Proteomes" id="UP001529510">
    <property type="component" value="Unassembled WGS sequence"/>
</dbReference>
<feature type="non-terminal residue" evidence="4">
    <location>
        <position position="73"/>
    </location>
</feature>
<evidence type="ECO:0000256" key="2">
    <source>
        <dbReference type="RuleBase" id="RU361185"/>
    </source>
</evidence>
<dbReference type="SUPFAM" id="SSF51445">
    <property type="entry name" value="(Trans)glycosidases"/>
    <property type="match status" value="1"/>
</dbReference>
<dbReference type="Pfam" id="PF01055">
    <property type="entry name" value="Glyco_hydro_31_2nd"/>
    <property type="match status" value="1"/>
</dbReference>
<accession>A0ABD0P8V7</accession>
<evidence type="ECO:0000259" key="3">
    <source>
        <dbReference type="Pfam" id="PF01055"/>
    </source>
</evidence>
<dbReference type="PANTHER" id="PTHR22762:SF60">
    <property type="entry name" value="NEUTRAL ALPHA-GLUCOSIDASE C"/>
    <property type="match status" value="1"/>
</dbReference>
<evidence type="ECO:0000313" key="4">
    <source>
        <dbReference type="EMBL" id="KAL0170518.1"/>
    </source>
</evidence>
<sequence length="73" mass="8520">DPDPELLVRWYQAGALQPFFRGHSAKMTKRREPWLFGDDVTSAIRSAVQDRYCLLPYWYTLFHQAHTSGLPPI</sequence>
<keyword evidence="5" id="KW-1185">Reference proteome</keyword>
<dbReference type="PANTHER" id="PTHR22762">
    <property type="entry name" value="ALPHA-GLUCOSIDASE"/>
    <property type="match status" value="1"/>
</dbReference>
<gene>
    <name evidence="4" type="ORF">M9458_035114</name>
</gene>
<feature type="domain" description="Glycoside hydrolase family 31 TIM barrel" evidence="3">
    <location>
        <begin position="2"/>
        <end position="61"/>
    </location>
</feature>
<comment type="caution">
    <text evidence="4">The sequence shown here is derived from an EMBL/GenBank/DDBJ whole genome shotgun (WGS) entry which is preliminary data.</text>
</comment>
<organism evidence="4 5">
    <name type="scientific">Cirrhinus mrigala</name>
    <name type="common">Mrigala</name>
    <dbReference type="NCBI Taxonomy" id="683832"/>
    <lineage>
        <taxon>Eukaryota</taxon>
        <taxon>Metazoa</taxon>
        <taxon>Chordata</taxon>
        <taxon>Craniata</taxon>
        <taxon>Vertebrata</taxon>
        <taxon>Euteleostomi</taxon>
        <taxon>Actinopterygii</taxon>
        <taxon>Neopterygii</taxon>
        <taxon>Teleostei</taxon>
        <taxon>Ostariophysi</taxon>
        <taxon>Cypriniformes</taxon>
        <taxon>Cyprinidae</taxon>
        <taxon>Labeoninae</taxon>
        <taxon>Labeonini</taxon>
        <taxon>Cirrhinus</taxon>
    </lineage>
</organism>
<proteinExistence type="inferred from homology"/>
<evidence type="ECO:0000313" key="5">
    <source>
        <dbReference type="Proteomes" id="UP001529510"/>
    </source>
</evidence>
<reference evidence="4 5" key="1">
    <citation type="submission" date="2024-05" db="EMBL/GenBank/DDBJ databases">
        <title>Genome sequencing and assembly of Indian major carp, Cirrhinus mrigala (Hamilton, 1822).</title>
        <authorList>
            <person name="Mohindra V."/>
            <person name="Chowdhury L.M."/>
            <person name="Lal K."/>
            <person name="Jena J.K."/>
        </authorList>
    </citation>
    <scope>NUCLEOTIDE SEQUENCE [LARGE SCALE GENOMIC DNA]</scope>
    <source>
        <strain evidence="4">CM1030</strain>
        <tissue evidence="4">Blood</tissue>
    </source>
</reference>
<keyword evidence="2" id="KW-0326">Glycosidase</keyword>
<evidence type="ECO:0000256" key="1">
    <source>
        <dbReference type="ARBA" id="ARBA00007806"/>
    </source>
</evidence>